<evidence type="ECO:0000313" key="1">
    <source>
        <dbReference type="EMBL" id="MDQ0273509.1"/>
    </source>
</evidence>
<dbReference type="Proteomes" id="UP001238088">
    <property type="component" value="Unassembled WGS sequence"/>
</dbReference>
<organism evidence="1 2">
    <name type="scientific">Cytobacillus purgationiresistens</name>
    <dbReference type="NCBI Taxonomy" id="863449"/>
    <lineage>
        <taxon>Bacteria</taxon>
        <taxon>Bacillati</taxon>
        <taxon>Bacillota</taxon>
        <taxon>Bacilli</taxon>
        <taxon>Bacillales</taxon>
        <taxon>Bacillaceae</taxon>
        <taxon>Cytobacillus</taxon>
    </lineage>
</organism>
<evidence type="ECO:0000313" key="2">
    <source>
        <dbReference type="Proteomes" id="UP001238088"/>
    </source>
</evidence>
<dbReference type="EMBL" id="JAUSUB010000041">
    <property type="protein sequence ID" value="MDQ0273509.1"/>
    <property type="molecule type" value="Genomic_DNA"/>
</dbReference>
<reference evidence="1 2" key="1">
    <citation type="submission" date="2023-07" db="EMBL/GenBank/DDBJ databases">
        <title>Genomic Encyclopedia of Type Strains, Phase IV (KMG-IV): sequencing the most valuable type-strain genomes for metagenomic binning, comparative biology and taxonomic classification.</title>
        <authorList>
            <person name="Goeker M."/>
        </authorList>
    </citation>
    <scope>NUCLEOTIDE SEQUENCE [LARGE SCALE GENOMIC DNA]</scope>
    <source>
        <strain evidence="1 2">DSM 23494</strain>
    </source>
</reference>
<sequence>MSQIDTTYNTVYNHLLEKFNNDIDFQNEIQYLIHFYGKKLMNFTKNDEQKLLVEVSSEKLIKSQFFQGYFIMKTILEDDQMELGEKIWTVNPGIIRNELPILLEQTYSNSVEDWYKTDVGHQVSFELIQVFSDVFDLVKQIRKDISIYGCYKAVIEDPRYSGFNETSEHQFLLGDPMDLDFLNPQVYMQAEFITEEQEFWDLYNWSSSQNSVSKWIGSIQLSSIPQDNDSFFYLIQFTLSNTILEEEKQGIIQKVHKRLPQDVLSTLQIRYYSASELNVVIPQNA</sequence>
<name>A0ABU0AQG7_9BACI</name>
<protein>
    <submittedName>
        <fullName evidence="1">Uncharacterized protein</fullName>
    </submittedName>
</protein>
<accession>A0ABU0AQG7</accession>
<dbReference type="RefSeq" id="WP_307479719.1">
    <property type="nucleotide sequence ID" value="NZ_JAUSUB010000041.1"/>
</dbReference>
<proteinExistence type="predicted"/>
<comment type="caution">
    <text evidence="1">The sequence shown here is derived from an EMBL/GenBank/DDBJ whole genome shotgun (WGS) entry which is preliminary data.</text>
</comment>
<gene>
    <name evidence="1" type="ORF">J2S17_005441</name>
</gene>
<keyword evidence="2" id="KW-1185">Reference proteome</keyword>